<dbReference type="GO" id="GO:0004674">
    <property type="term" value="F:protein serine/threonine kinase activity"/>
    <property type="evidence" value="ECO:0007669"/>
    <property type="project" value="UniProtKB-KW"/>
</dbReference>
<keyword evidence="11" id="KW-1185">Reference proteome</keyword>
<dbReference type="PROSITE" id="PS50011">
    <property type="entry name" value="PROTEIN_KINASE_DOM"/>
    <property type="match status" value="1"/>
</dbReference>
<name>A0A5D2JC27_GOSTO</name>
<evidence type="ECO:0000256" key="8">
    <source>
        <dbReference type="ARBA" id="ARBA00048679"/>
    </source>
</evidence>
<keyword evidence="6" id="KW-0067">ATP-binding</keyword>
<evidence type="ECO:0000256" key="3">
    <source>
        <dbReference type="ARBA" id="ARBA00022679"/>
    </source>
</evidence>
<dbReference type="EC" id="2.7.11.1" evidence="1"/>
<accession>A0A5D2JC27</accession>
<evidence type="ECO:0000313" key="10">
    <source>
        <dbReference type="EMBL" id="TYH52378.1"/>
    </source>
</evidence>
<evidence type="ECO:0000256" key="6">
    <source>
        <dbReference type="ARBA" id="ARBA00022840"/>
    </source>
</evidence>
<keyword evidence="2" id="KW-0723">Serine/threonine-protein kinase</keyword>
<reference evidence="10 11" key="1">
    <citation type="submission" date="2019-07" db="EMBL/GenBank/DDBJ databases">
        <title>WGS assembly of Gossypium tomentosum.</title>
        <authorList>
            <person name="Chen Z.J."/>
            <person name="Sreedasyam A."/>
            <person name="Ando A."/>
            <person name="Song Q."/>
            <person name="De L."/>
            <person name="Hulse-Kemp A."/>
            <person name="Ding M."/>
            <person name="Ye W."/>
            <person name="Kirkbride R."/>
            <person name="Jenkins J."/>
            <person name="Plott C."/>
            <person name="Lovell J."/>
            <person name="Lin Y.-M."/>
            <person name="Vaughn R."/>
            <person name="Liu B."/>
            <person name="Li W."/>
            <person name="Simpson S."/>
            <person name="Scheffler B."/>
            <person name="Saski C."/>
            <person name="Grover C."/>
            <person name="Hu G."/>
            <person name="Conover J."/>
            <person name="Carlson J."/>
            <person name="Shu S."/>
            <person name="Boston L."/>
            <person name="Williams M."/>
            <person name="Peterson D."/>
            <person name="Mcgee K."/>
            <person name="Jones D."/>
            <person name="Wendel J."/>
            <person name="Stelly D."/>
            <person name="Grimwood J."/>
            <person name="Schmutz J."/>
        </authorList>
    </citation>
    <scope>NUCLEOTIDE SEQUENCE [LARGE SCALE GENOMIC DNA]</scope>
    <source>
        <strain evidence="10">7179.01</strain>
    </source>
</reference>
<proteinExistence type="predicted"/>
<comment type="catalytic activity">
    <reaction evidence="7">
        <text>L-threonyl-[protein] + ATP = O-phospho-L-threonyl-[protein] + ADP + H(+)</text>
        <dbReference type="Rhea" id="RHEA:46608"/>
        <dbReference type="Rhea" id="RHEA-COMP:11060"/>
        <dbReference type="Rhea" id="RHEA-COMP:11605"/>
        <dbReference type="ChEBI" id="CHEBI:15378"/>
        <dbReference type="ChEBI" id="CHEBI:30013"/>
        <dbReference type="ChEBI" id="CHEBI:30616"/>
        <dbReference type="ChEBI" id="CHEBI:61977"/>
        <dbReference type="ChEBI" id="CHEBI:456216"/>
        <dbReference type="EC" id="2.7.11.1"/>
    </reaction>
</comment>
<sequence length="222" mass="24719">MKERPPGGTVTANSGGLTRVEGQRRQCQRRALKVPGGWGWQTTRPPEQIWASTVNIVKEWDAFIADFGTARLLDPASSNRTVIVGTYGYIAPEFAYSLVVTEKCDVYSFGVLALEILMGKHPGELLSILLSSSSSSVQNIMLNEILDPRLSPPRSRKLVGDITFVAIIAFACLRTKPKARPTMKLVSQEFLHIKSQISMPLHEISLIELKNYEMFMSSESYK</sequence>
<protein>
    <recommendedName>
        <fullName evidence="1">non-specific serine/threonine protein kinase</fullName>
        <ecNumber evidence="1">2.7.11.1</ecNumber>
    </recommendedName>
</protein>
<dbReference type="InterPro" id="IPR011009">
    <property type="entry name" value="Kinase-like_dom_sf"/>
</dbReference>
<dbReference type="PANTHER" id="PTHR48005:SF16">
    <property type="entry name" value="MDIS1-INTERACTING RECEPTOR LIKE KINASE 2-LIKE ISOFORM X1"/>
    <property type="match status" value="1"/>
</dbReference>
<dbReference type="SUPFAM" id="SSF56112">
    <property type="entry name" value="Protein kinase-like (PK-like)"/>
    <property type="match status" value="1"/>
</dbReference>
<evidence type="ECO:0000256" key="4">
    <source>
        <dbReference type="ARBA" id="ARBA00022741"/>
    </source>
</evidence>
<dbReference type="InterPro" id="IPR051420">
    <property type="entry name" value="Ser_Thr_Kinases_DiverseReg"/>
</dbReference>
<evidence type="ECO:0000313" key="11">
    <source>
        <dbReference type="Proteomes" id="UP000322667"/>
    </source>
</evidence>
<keyword evidence="4" id="KW-0547">Nucleotide-binding</keyword>
<evidence type="ECO:0000256" key="1">
    <source>
        <dbReference type="ARBA" id="ARBA00012513"/>
    </source>
</evidence>
<organism evidence="10 11">
    <name type="scientific">Gossypium tomentosum</name>
    <name type="common">Hawaiian cotton</name>
    <name type="synonym">Gossypium sandvicense</name>
    <dbReference type="NCBI Taxonomy" id="34277"/>
    <lineage>
        <taxon>Eukaryota</taxon>
        <taxon>Viridiplantae</taxon>
        <taxon>Streptophyta</taxon>
        <taxon>Embryophyta</taxon>
        <taxon>Tracheophyta</taxon>
        <taxon>Spermatophyta</taxon>
        <taxon>Magnoliopsida</taxon>
        <taxon>eudicotyledons</taxon>
        <taxon>Gunneridae</taxon>
        <taxon>Pentapetalae</taxon>
        <taxon>rosids</taxon>
        <taxon>malvids</taxon>
        <taxon>Malvales</taxon>
        <taxon>Malvaceae</taxon>
        <taxon>Malvoideae</taxon>
        <taxon>Gossypium</taxon>
    </lineage>
</organism>
<comment type="catalytic activity">
    <reaction evidence="8">
        <text>L-seryl-[protein] + ATP = O-phospho-L-seryl-[protein] + ADP + H(+)</text>
        <dbReference type="Rhea" id="RHEA:17989"/>
        <dbReference type="Rhea" id="RHEA-COMP:9863"/>
        <dbReference type="Rhea" id="RHEA-COMP:11604"/>
        <dbReference type="ChEBI" id="CHEBI:15378"/>
        <dbReference type="ChEBI" id="CHEBI:29999"/>
        <dbReference type="ChEBI" id="CHEBI:30616"/>
        <dbReference type="ChEBI" id="CHEBI:83421"/>
        <dbReference type="ChEBI" id="CHEBI:456216"/>
        <dbReference type="EC" id="2.7.11.1"/>
    </reaction>
</comment>
<keyword evidence="5" id="KW-0418">Kinase</keyword>
<dbReference type="InterPro" id="IPR000719">
    <property type="entry name" value="Prot_kinase_dom"/>
</dbReference>
<keyword evidence="3" id="KW-0808">Transferase</keyword>
<feature type="domain" description="Protein kinase" evidence="9">
    <location>
        <begin position="1"/>
        <end position="191"/>
    </location>
</feature>
<dbReference type="Pfam" id="PF00069">
    <property type="entry name" value="Pkinase"/>
    <property type="match status" value="1"/>
</dbReference>
<dbReference type="EMBL" id="CM017631">
    <property type="protein sequence ID" value="TYH52378.1"/>
    <property type="molecule type" value="Genomic_DNA"/>
</dbReference>
<dbReference type="Proteomes" id="UP000322667">
    <property type="component" value="Chromosome D09"/>
</dbReference>
<evidence type="ECO:0000256" key="5">
    <source>
        <dbReference type="ARBA" id="ARBA00022777"/>
    </source>
</evidence>
<dbReference type="GO" id="GO:0005524">
    <property type="term" value="F:ATP binding"/>
    <property type="evidence" value="ECO:0007669"/>
    <property type="project" value="UniProtKB-KW"/>
</dbReference>
<evidence type="ECO:0000259" key="9">
    <source>
        <dbReference type="PROSITE" id="PS50011"/>
    </source>
</evidence>
<dbReference type="PANTHER" id="PTHR48005">
    <property type="entry name" value="LEUCINE RICH REPEAT KINASE 2"/>
    <property type="match status" value="1"/>
</dbReference>
<evidence type="ECO:0000256" key="7">
    <source>
        <dbReference type="ARBA" id="ARBA00047899"/>
    </source>
</evidence>
<evidence type="ECO:0000256" key="2">
    <source>
        <dbReference type="ARBA" id="ARBA00022527"/>
    </source>
</evidence>
<dbReference type="AlphaFoldDB" id="A0A5D2JC27"/>
<dbReference type="Gene3D" id="1.10.510.10">
    <property type="entry name" value="Transferase(Phosphotransferase) domain 1"/>
    <property type="match status" value="1"/>
</dbReference>
<gene>
    <name evidence="10" type="ORF">ES332_D09G023500v1</name>
</gene>